<proteinExistence type="predicted"/>
<comment type="caution">
    <text evidence="2">The sequence shown here is derived from an EMBL/GenBank/DDBJ whole genome shotgun (WGS) entry which is preliminary data.</text>
</comment>
<dbReference type="EMBL" id="JXJQ01000008">
    <property type="protein sequence ID" value="KJY61847.1"/>
    <property type="molecule type" value="Genomic_DNA"/>
</dbReference>
<name>A0A0F4LSR3_9LACO</name>
<dbReference type="RefSeq" id="WP_046316553.1">
    <property type="nucleotide sequence ID" value="NZ_JAMBJK010000001.1"/>
</dbReference>
<feature type="transmembrane region" description="Helical" evidence="1">
    <location>
        <begin position="7"/>
        <end position="26"/>
    </location>
</feature>
<feature type="transmembrane region" description="Helical" evidence="1">
    <location>
        <begin position="32"/>
        <end position="52"/>
    </location>
</feature>
<accession>A0A0F4LSR3</accession>
<dbReference type="PATRIC" id="fig|1218492.5.peg.1038"/>
<keyword evidence="1" id="KW-1133">Transmembrane helix</keyword>
<sequence>MKYLVTLFWTIIYGQVIGYMGAALTSTQDNPVNALVISIIFGLILCVLPQILKPASQKKG</sequence>
<dbReference type="Pfam" id="PF11151">
    <property type="entry name" value="DUF2929"/>
    <property type="match status" value="1"/>
</dbReference>
<organism evidence="2 3">
    <name type="scientific">Bombilactobacillus mellifer</name>
    <dbReference type="NCBI Taxonomy" id="1218492"/>
    <lineage>
        <taxon>Bacteria</taxon>
        <taxon>Bacillati</taxon>
        <taxon>Bacillota</taxon>
        <taxon>Bacilli</taxon>
        <taxon>Lactobacillales</taxon>
        <taxon>Lactobacillaceae</taxon>
        <taxon>Bombilactobacillus</taxon>
    </lineage>
</organism>
<dbReference type="AlphaFoldDB" id="A0A0F4LSR3"/>
<dbReference type="InterPro" id="IPR021324">
    <property type="entry name" value="DUF2929"/>
</dbReference>
<dbReference type="HOGENOM" id="CLU_174715_2_1_9"/>
<evidence type="ECO:0008006" key="4">
    <source>
        <dbReference type="Google" id="ProtNLM"/>
    </source>
</evidence>
<dbReference type="Proteomes" id="UP000033558">
    <property type="component" value="Unassembled WGS sequence"/>
</dbReference>
<gene>
    <name evidence="2" type="ORF">JG30_08990</name>
</gene>
<keyword evidence="1" id="KW-0812">Transmembrane</keyword>
<keyword evidence="1" id="KW-0472">Membrane</keyword>
<reference evidence="2 3" key="1">
    <citation type="submission" date="2015-01" db="EMBL/GenBank/DDBJ databases">
        <title>Comparative genomics of the lactic acid bacteria isolated from the honey bee gut.</title>
        <authorList>
            <person name="Ellegaard K.M."/>
            <person name="Tamarit D."/>
            <person name="Javelind E."/>
            <person name="Olofsson T."/>
            <person name="Andersson S.G."/>
            <person name="Vasquez A."/>
        </authorList>
    </citation>
    <scope>NUCLEOTIDE SEQUENCE [LARGE SCALE GENOMIC DNA]</scope>
    <source>
        <strain evidence="2 3">Bin4</strain>
    </source>
</reference>
<evidence type="ECO:0000256" key="1">
    <source>
        <dbReference type="SAM" id="Phobius"/>
    </source>
</evidence>
<evidence type="ECO:0000313" key="2">
    <source>
        <dbReference type="EMBL" id="KJY61847.1"/>
    </source>
</evidence>
<protein>
    <recommendedName>
        <fullName evidence="4">DUF2929 domain-containing protein</fullName>
    </recommendedName>
</protein>
<keyword evidence="3" id="KW-1185">Reference proteome</keyword>
<evidence type="ECO:0000313" key="3">
    <source>
        <dbReference type="Proteomes" id="UP000033558"/>
    </source>
</evidence>